<dbReference type="InterPro" id="IPR011460">
    <property type="entry name" value="Lcl_C"/>
</dbReference>
<organism evidence="2">
    <name type="scientific">Desulfurivibrio alkaliphilus</name>
    <dbReference type="NCBI Taxonomy" id="427923"/>
    <lineage>
        <taxon>Bacteria</taxon>
        <taxon>Pseudomonadati</taxon>
        <taxon>Thermodesulfobacteriota</taxon>
        <taxon>Desulfobulbia</taxon>
        <taxon>Desulfobulbales</taxon>
        <taxon>Desulfobulbaceae</taxon>
        <taxon>Desulfurivibrio</taxon>
    </lineage>
</organism>
<comment type="caution">
    <text evidence="2">The sequence shown here is derived from an EMBL/GenBank/DDBJ whole genome shotgun (WGS) entry which is preliminary data.</text>
</comment>
<dbReference type="Pfam" id="PF07603">
    <property type="entry name" value="Lcl_C"/>
    <property type="match status" value="2"/>
</dbReference>
<accession>A0A7C2THN0</accession>
<feature type="domain" description="Lcl C-terminal" evidence="1">
    <location>
        <begin position="56"/>
        <end position="174"/>
    </location>
</feature>
<gene>
    <name evidence="2" type="ORF">ENN98_00675</name>
</gene>
<name>A0A7C2THN0_9BACT</name>
<dbReference type="AlphaFoldDB" id="A0A7C2THN0"/>
<feature type="domain" description="Lcl C-terminal" evidence="1">
    <location>
        <begin position="224"/>
        <end position="339"/>
    </location>
</feature>
<reference evidence="2" key="1">
    <citation type="journal article" date="2020" name="mSystems">
        <title>Genome- and Community-Level Interaction Insights into Carbon Utilization and Element Cycling Functions of Hydrothermarchaeota in Hydrothermal Sediment.</title>
        <authorList>
            <person name="Zhou Z."/>
            <person name="Liu Y."/>
            <person name="Xu W."/>
            <person name="Pan J."/>
            <person name="Luo Z.H."/>
            <person name="Li M."/>
        </authorList>
    </citation>
    <scope>NUCLEOTIDE SEQUENCE [LARGE SCALE GENOMIC DNA]</scope>
    <source>
        <strain evidence="2">SpSt-1224</strain>
    </source>
</reference>
<dbReference type="Proteomes" id="UP000885986">
    <property type="component" value="Unassembled WGS sequence"/>
</dbReference>
<dbReference type="PANTHER" id="PTHR35812:SF1">
    <property type="entry name" value="LIPOPROTEIN"/>
    <property type="match status" value="1"/>
</dbReference>
<protein>
    <submittedName>
        <fullName evidence="2">DUF1566 domain-containing protein</fullName>
    </submittedName>
</protein>
<sequence>MNNFSETGSRVTPVATGLARCFDTHGNEIPCSGSGQDGETRYGLPWPHPRFQAGDGLVRDTLTGLTWTRNANPNDFPISWAEALELVAAMNSARVLGHDDWRLPNRRELLSLISYQARKPALPNDHPFSNFFLGWYWTSTTAAINPAYAWYIHLEGGRMFYGRKDQQYLCWPVRGRSPILAATGQTLCHDQEGRVIDCRGSGQDGEFRQGVPAPTPRFLREGATVRDRHTGLIWLRDANHFQTPLSWQQALAAVARLSRERVGGQHDWRLPPINALESLVDCSRHHPALAADHPFLNLQEVYWSATSSYFETDWAWALYLHKGALGVGHKPSTRFAVWPFCLPGGSKADSP</sequence>
<evidence type="ECO:0000259" key="1">
    <source>
        <dbReference type="Pfam" id="PF07603"/>
    </source>
</evidence>
<dbReference type="PANTHER" id="PTHR35812">
    <property type="entry name" value="LIPOPROTEIN"/>
    <property type="match status" value="1"/>
</dbReference>
<evidence type="ECO:0000313" key="2">
    <source>
        <dbReference type="EMBL" id="HET97223.1"/>
    </source>
</evidence>
<dbReference type="EMBL" id="DSDS01000013">
    <property type="protein sequence ID" value="HET97223.1"/>
    <property type="molecule type" value="Genomic_DNA"/>
</dbReference>
<proteinExistence type="predicted"/>